<organism evidence="3 4">
    <name type="scientific">Brenthis ino</name>
    <name type="common">lesser marbled fritillary</name>
    <dbReference type="NCBI Taxonomy" id="405034"/>
    <lineage>
        <taxon>Eukaryota</taxon>
        <taxon>Metazoa</taxon>
        <taxon>Ecdysozoa</taxon>
        <taxon>Arthropoda</taxon>
        <taxon>Hexapoda</taxon>
        <taxon>Insecta</taxon>
        <taxon>Pterygota</taxon>
        <taxon>Neoptera</taxon>
        <taxon>Endopterygota</taxon>
        <taxon>Lepidoptera</taxon>
        <taxon>Glossata</taxon>
        <taxon>Ditrysia</taxon>
        <taxon>Papilionoidea</taxon>
        <taxon>Nymphalidae</taxon>
        <taxon>Heliconiinae</taxon>
        <taxon>Argynnini</taxon>
        <taxon>Brenthis</taxon>
    </lineage>
</organism>
<feature type="chain" id="PRO_5035421240" description="Nucleotide-diphospho-sugar transferase domain-containing protein" evidence="2">
    <location>
        <begin position="26"/>
        <end position="377"/>
    </location>
</feature>
<feature type="region of interest" description="Disordered" evidence="1">
    <location>
        <begin position="343"/>
        <end position="377"/>
    </location>
</feature>
<proteinExistence type="predicted"/>
<feature type="non-terminal residue" evidence="3">
    <location>
        <position position="377"/>
    </location>
</feature>
<feature type="signal peptide" evidence="2">
    <location>
        <begin position="1"/>
        <end position="25"/>
    </location>
</feature>
<dbReference type="PANTHER" id="PTHR31389:SF4">
    <property type="entry name" value="LD39211P"/>
    <property type="match status" value="1"/>
</dbReference>
<name>A0A8J9Y9W9_9NEOP</name>
<protein>
    <recommendedName>
        <fullName evidence="5">Nucleotide-diphospho-sugar transferase domain-containing protein</fullName>
    </recommendedName>
</protein>
<dbReference type="OrthoDB" id="6414280at2759"/>
<accession>A0A8J9Y9W9</accession>
<dbReference type="EMBL" id="OV170233">
    <property type="protein sequence ID" value="CAH0718680.1"/>
    <property type="molecule type" value="Genomic_DNA"/>
</dbReference>
<evidence type="ECO:0000313" key="4">
    <source>
        <dbReference type="Proteomes" id="UP000838878"/>
    </source>
</evidence>
<dbReference type="AlphaFoldDB" id="A0A8J9Y9W9"/>
<gene>
    <name evidence="3" type="ORF">BINO364_LOCUS5120</name>
</gene>
<evidence type="ECO:0000256" key="1">
    <source>
        <dbReference type="SAM" id="MobiDB-lite"/>
    </source>
</evidence>
<reference evidence="3" key="1">
    <citation type="submission" date="2021-12" db="EMBL/GenBank/DDBJ databases">
        <authorList>
            <person name="Martin H S."/>
        </authorList>
    </citation>
    <scope>NUCLEOTIDE SEQUENCE</scope>
</reference>
<feature type="compositionally biased region" description="Pro residues" evidence="1">
    <location>
        <begin position="357"/>
        <end position="369"/>
    </location>
</feature>
<sequence length="377" mass="41377">MKTKSFLLFSSSVFAISLFLIIFHSQPPQSFQNIVTQTHQHIKDFQVSLIQEQLHDEEQQNLVQEERYLRLVGLDGHTELWHNTTVPAIVTYAKNDDHALVVAFVRDFAKLPYTILVYNLGLKPYSLAVVSNYCNSSKCAIIDFDLELFPSHVSDGSTTAFRPLIIQHALSRVGGVIYCETDQRWAGTPAELAALWARVAGAGGGLGAVGVVAWPRRAAVTSLTHPRMFQYLRADADDFLFVQMLDASRLLLAPRPALPALMHRWVQCALTLNCIMPIGAQSVGCRFDKKPQYRYSGCHGQDASALSIVLGARAGYEEAQYAARAPAWRRVPPAAARALLAALRRNSTEREPADEAPAPPGPPARPPAAPSLALAAD</sequence>
<evidence type="ECO:0000256" key="2">
    <source>
        <dbReference type="SAM" id="SignalP"/>
    </source>
</evidence>
<dbReference type="PANTHER" id="PTHR31389">
    <property type="entry name" value="LD39211P"/>
    <property type="match status" value="1"/>
</dbReference>
<evidence type="ECO:0000313" key="3">
    <source>
        <dbReference type="EMBL" id="CAH0718680.1"/>
    </source>
</evidence>
<keyword evidence="2" id="KW-0732">Signal</keyword>
<dbReference type="Proteomes" id="UP000838878">
    <property type="component" value="Chromosome 13"/>
</dbReference>
<keyword evidence="4" id="KW-1185">Reference proteome</keyword>
<evidence type="ECO:0008006" key="5">
    <source>
        <dbReference type="Google" id="ProtNLM"/>
    </source>
</evidence>